<evidence type="ECO:0000256" key="4">
    <source>
        <dbReference type="ARBA" id="ARBA00023163"/>
    </source>
</evidence>
<keyword evidence="4" id="KW-0804">Transcription</keyword>
<dbReference type="InterPro" id="IPR014284">
    <property type="entry name" value="RNA_pol_sigma-70_dom"/>
</dbReference>
<gene>
    <name evidence="6" type="ORF">Poly30_56930</name>
</gene>
<evidence type="ECO:0000256" key="1">
    <source>
        <dbReference type="ARBA" id="ARBA00023015"/>
    </source>
</evidence>
<dbReference type="AlphaFoldDB" id="A0A518F1B4"/>
<dbReference type="PANTHER" id="PTHR43133:SF8">
    <property type="entry name" value="RNA POLYMERASE SIGMA FACTOR HI_1459-RELATED"/>
    <property type="match status" value="1"/>
</dbReference>
<dbReference type="Proteomes" id="UP000320390">
    <property type="component" value="Chromosome"/>
</dbReference>
<reference evidence="6 7" key="1">
    <citation type="submission" date="2019-02" db="EMBL/GenBank/DDBJ databases">
        <title>Deep-cultivation of Planctomycetes and their phenomic and genomic characterization uncovers novel biology.</title>
        <authorList>
            <person name="Wiegand S."/>
            <person name="Jogler M."/>
            <person name="Boedeker C."/>
            <person name="Pinto D."/>
            <person name="Vollmers J."/>
            <person name="Rivas-Marin E."/>
            <person name="Kohn T."/>
            <person name="Peeters S.H."/>
            <person name="Heuer A."/>
            <person name="Rast P."/>
            <person name="Oberbeckmann S."/>
            <person name="Bunk B."/>
            <person name="Jeske O."/>
            <person name="Meyerdierks A."/>
            <person name="Storesund J.E."/>
            <person name="Kallscheuer N."/>
            <person name="Luecker S."/>
            <person name="Lage O.M."/>
            <person name="Pohl T."/>
            <person name="Merkel B.J."/>
            <person name="Hornburger P."/>
            <person name="Mueller R.-W."/>
            <person name="Bruemmer F."/>
            <person name="Labrenz M."/>
            <person name="Spormann A.M."/>
            <person name="Op den Camp H."/>
            <person name="Overmann J."/>
            <person name="Amann R."/>
            <person name="Jetten M.S.M."/>
            <person name="Mascher T."/>
            <person name="Medema M.H."/>
            <person name="Devos D.P."/>
            <person name="Kaster A.-K."/>
            <person name="Ovreas L."/>
            <person name="Rohde M."/>
            <person name="Galperin M.Y."/>
            <person name="Jogler C."/>
        </authorList>
    </citation>
    <scope>NUCLEOTIDE SEQUENCE [LARGE SCALE GENOMIC DNA]</scope>
    <source>
        <strain evidence="6 7">Poly30</strain>
    </source>
</reference>
<evidence type="ECO:0000256" key="3">
    <source>
        <dbReference type="ARBA" id="ARBA00023125"/>
    </source>
</evidence>
<dbReference type="InterPro" id="IPR036388">
    <property type="entry name" value="WH-like_DNA-bd_sf"/>
</dbReference>
<dbReference type="SUPFAM" id="SSF88659">
    <property type="entry name" value="Sigma3 and sigma4 domains of RNA polymerase sigma factors"/>
    <property type="match status" value="1"/>
</dbReference>
<evidence type="ECO:0000313" key="6">
    <source>
        <dbReference type="EMBL" id="QDV10131.1"/>
    </source>
</evidence>
<protein>
    <submittedName>
        <fullName evidence="6">RNA polymerase sigma factor RpoE</fullName>
    </submittedName>
</protein>
<dbReference type="GO" id="GO:0003677">
    <property type="term" value="F:DNA binding"/>
    <property type="evidence" value="ECO:0007669"/>
    <property type="project" value="UniProtKB-KW"/>
</dbReference>
<proteinExistence type="predicted"/>
<evidence type="ECO:0000313" key="7">
    <source>
        <dbReference type="Proteomes" id="UP000320390"/>
    </source>
</evidence>
<keyword evidence="2" id="KW-0731">Sigma factor</keyword>
<dbReference type="Pfam" id="PF08281">
    <property type="entry name" value="Sigma70_r4_2"/>
    <property type="match status" value="1"/>
</dbReference>
<accession>A0A518F1B4</accession>
<organism evidence="6 7">
    <name type="scientific">Saltatorellus ferox</name>
    <dbReference type="NCBI Taxonomy" id="2528018"/>
    <lineage>
        <taxon>Bacteria</taxon>
        <taxon>Pseudomonadati</taxon>
        <taxon>Planctomycetota</taxon>
        <taxon>Planctomycetia</taxon>
        <taxon>Planctomycetia incertae sedis</taxon>
        <taxon>Saltatorellus</taxon>
    </lineage>
</organism>
<evidence type="ECO:0000256" key="2">
    <source>
        <dbReference type="ARBA" id="ARBA00023082"/>
    </source>
</evidence>
<dbReference type="InterPro" id="IPR013249">
    <property type="entry name" value="RNA_pol_sigma70_r4_t2"/>
</dbReference>
<dbReference type="NCBIfam" id="TIGR02937">
    <property type="entry name" value="sigma70-ECF"/>
    <property type="match status" value="1"/>
</dbReference>
<dbReference type="OrthoDB" id="273082at2"/>
<name>A0A518F1B4_9BACT</name>
<dbReference type="InterPro" id="IPR039425">
    <property type="entry name" value="RNA_pol_sigma-70-like"/>
</dbReference>
<keyword evidence="3" id="KW-0238">DNA-binding</keyword>
<dbReference type="Gene3D" id="1.10.10.10">
    <property type="entry name" value="Winged helix-like DNA-binding domain superfamily/Winged helix DNA-binding domain"/>
    <property type="match status" value="1"/>
</dbReference>
<dbReference type="InterPro" id="IPR013324">
    <property type="entry name" value="RNA_pol_sigma_r3/r4-like"/>
</dbReference>
<keyword evidence="1" id="KW-0805">Transcription regulation</keyword>
<sequence length="374" mass="39428">MLGDWVWLGQLASRIVADAGLADDAQQAAWVSASAPGAVHGSIENGNRRVQLYWALRRWISSTHRSDQRRVRRERVAARTEALPSTEELILRGEQQRRIWDALKELPEPLRGTLLLHFQDGLSVTEIAERSNAKADTVRRRIHRGVAILRDRLDADLGGGGVLALCAAIPGSRISSSSAAAWTAPPVLGITLTAGVLLMLKGLAALATVAVLVLAGREFMDAGVAHEVAPTAIAAESEDPTGPAAPDRLEAIEADVSLASKVRTEAPVSTETEMPAPTIATLTGQVVVHDIDGTVVTTTVTGTLEAALYFDRTGRGGITVHVQGGQFSLSLTRGADGAWLAPGQAAAPMSFTACQGPGKETHPWLGKAVPVELA</sequence>
<dbReference type="GO" id="GO:0016987">
    <property type="term" value="F:sigma factor activity"/>
    <property type="evidence" value="ECO:0007669"/>
    <property type="project" value="UniProtKB-KW"/>
</dbReference>
<dbReference type="CDD" id="cd06171">
    <property type="entry name" value="Sigma70_r4"/>
    <property type="match status" value="1"/>
</dbReference>
<dbReference type="GO" id="GO:0006352">
    <property type="term" value="P:DNA-templated transcription initiation"/>
    <property type="evidence" value="ECO:0007669"/>
    <property type="project" value="InterPro"/>
</dbReference>
<dbReference type="PANTHER" id="PTHR43133">
    <property type="entry name" value="RNA POLYMERASE ECF-TYPE SIGMA FACTO"/>
    <property type="match status" value="1"/>
</dbReference>
<dbReference type="RefSeq" id="WP_145205784.1">
    <property type="nucleotide sequence ID" value="NZ_CP036434.1"/>
</dbReference>
<dbReference type="EMBL" id="CP036434">
    <property type="protein sequence ID" value="QDV10131.1"/>
    <property type="molecule type" value="Genomic_DNA"/>
</dbReference>
<keyword evidence="7" id="KW-1185">Reference proteome</keyword>
<evidence type="ECO:0000259" key="5">
    <source>
        <dbReference type="Pfam" id="PF08281"/>
    </source>
</evidence>
<feature type="domain" description="RNA polymerase sigma factor 70 region 4 type 2" evidence="5">
    <location>
        <begin position="97"/>
        <end position="147"/>
    </location>
</feature>